<keyword evidence="1" id="KW-1133">Transmembrane helix</keyword>
<dbReference type="SUPFAM" id="SSF53850">
    <property type="entry name" value="Periplasmic binding protein-like II"/>
    <property type="match status" value="1"/>
</dbReference>
<evidence type="ECO:0000313" key="5">
    <source>
        <dbReference type="Proteomes" id="UP000029999"/>
    </source>
</evidence>
<feature type="domain" description="HAMP" evidence="2">
    <location>
        <begin position="609"/>
        <end position="662"/>
    </location>
</feature>
<dbReference type="SUPFAM" id="SSF103190">
    <property type="entry name" value="Sensory domain-like"/>
    <property type="match status" value="1"/>
</dbReference>
<evidence type="ECO:0000256" key="1">
    <source>
        <dbReference type="SAM" id="Phobius"/>
    </source>
</evidence>
<dbReference type="CDD" id="cd00077">
    <property type="entry name" value="HDc"/>
    <property type="match status" value="2"/>
</dbReference>
<dbReference type="InterPro" id="IPR037522">
    <property type="entry name" value="HD_GYP_dom"/>
</dbReference>
<dbReference type="SUPFAM" id="SSF109604">
    <property type="entry name" value="HD-domain/PDEase-like"/>
    <property type="match status" value="2"/>
</dbReference>
<dbReference type="STRING" id="392484.LP43_2384"/>
<comment type="caution">
    <text evidence="4">The sequence shown here is derived from an EMBL/GenBank/DDBJ whole genome shotgun (WGS) entry which is preliminary data.</text>
</comment>
<dbReference type="CDD" id="cd01007">
    <property type="entry name" value="PBP2_BvgS_HisK_like"/>
    <property type="match status" value="1"/>
</dbReference>
<dbReference type="InterPro" id="IPR029151">
    <property type="entry name" value="Sensor-like_sf"/>
</dbReference>
<dbReference type="Pfam" id="PF13487">
    <property type="entry name" value="HD_5"/>
    <property type="match status" value="1"/>
</dbReference>
<sequence length="1055" mass="118989">MLSWLAGKRLRISIRATVIGFFLFATLVTASVAISLQYFFSTTMATESTLSVYQKTAASTRDYLSTVDSRSTSVARILSQFTRFVGITGITEDSRQLFAEAMQRTPLFYAVYIGFDNGDFYQLVNLESNPQVRRQLRAKPEDRWATVRVYGEGAQRVRRFNYYDTDFNLRATRSQATDYDPRKRPWFIDATVGNVNKTSPYLFQHLQEPGETYSTKIESNNAVLAVDITLSSLSSFLQTQELNEGSEIYLYQESGEVIASNQKTRKSKPLPAAPELSLSPEQKKLVEEVEFLTVSNEIDWPPINFAASGQPYGYSVDVLNYISEMTGLSIRYVNGLSWNELAEMFLANELDVLQPVYFDKNKQWLGDLTEPFLQVPYGVVTAENATPITHIDELAGKTVAIPEGWSVANNLQDNFPDINVIRVENVRAMFNAIKEGKADAAIDTAPILNYTAQQFFIDDVVISQPLDFGDTPMPMLLHFMINQSRNGLTQLFDSALANLGPEHKKALAEKWLEGGNKMTRQLGAVPYVELMKMAQEGAPDGLETVMLNGREHFVYATPFGEADGKQDYFAIVTPVDTVLAPGIAKVKTSIWLTAAALLLLLPISWLLASPIVNPIRQLAEDSEKITQRRYKEVANVESSIVEVGDLAGSMTNMSAAIQRHETQQEELLDAFIKVIAQAIDDKSPHTAGHCERVPQLAFMLAKEAEECAEEPFNEFAFKSSKEWREFQVAAWLHDCGKITTPEHIIDKGTKLETIYNRIHEVRMRFEVLWRDAEIDYLIKKAEPGANAASLEKAKIEKQQKLRDDFAFIANANVGGEFISEADVAHLHELADITWHRYFDDRLGLSSGEKARLEADNRSLPAKEKLLSDRPEHLVERVHSTDYDPKFGIKMTVPHYLYNLGELHNLSISRGTLSAEDRFKINEHMISTIKMLESLPFPEELKRVPRYASTHHETIKGTGYPRKLTGDQLSIPERIMVLADIYEALTAADRPYKKAKPVSVALDILHGMVQNEHVDIEVFELFIKTGVYLDYAKRFLPAAQIDEVDISKYLRQPDKS</sequence>
<dbReference type="RefSeq" id="WP_036315648.1">
    <property type="nucleotide sequence ID" value="NZ_JRQD01000007.1"/>
</dbReference>
<feature type="transmembrane region" description="Helical" evidence="1">
    <location>
        <begin position="12"/>
        <end position="40"/>
    </location>
</feature>
<dbReference type="Proteomes" id="UP000029999">
    <property type="component" value="Unassembled WGS sequence"/>
</dbReference>
<dbReference type="PANTHER" id="PTHR45228">
    <property type="entry name" value="CYCLIC DI-GMP PHOSPHODIESTERASE TM_0186-RELATED"/>
    <property type="match status" value="1"/>
</dbReference>
<dbReference type="InterPro" id="IPR003607">
    <property type="entry name" value="HD/PDEase_dom"/>
</dbReference>
<accession>A0A0A0BDR6</accession>
<keyword evidence="1" id="KW-0812">Transmembrane</keyword>
<dbReference type="AlphaFoldDB" id="A0A0A0BDR6"/>
<dbReference type="InterPro" id="IPR052020">
    <property type="entry name" value="Cyclic_di-GMP/3'3'-cGAMP_PDE"/>
</dbReference>
<dbReference type="Gene3D" id="3.30.450.20">
    <property type="entry name" value="PAS domain"/>
    <property type="match status" value="1"/>
</dbReference>
<dbReference type="PANTHER" id="PTHR45228:SF5">
    <property type="entry name" value="CYCLIC DI-GMP PHOSPHODIESTERASE VC_1348-RELATED"/>
    <property type="match status" value="1"/>
</dbReference>
<organism evidence="4 5">
    <name type="scientific">Methylophaga thiooxydans</name>
    <dbReference type="NCBI Taxonomy" id="392484"/>
    <lineage>
        <taxon>Bacteria</taxon>
        <taxon>Pseudomonadati</taxon>
        <taxon>Pseudomonadota</taxon>
        <taxon>Gammaproteobacteria</taxon>
        <taxon>Thiotrichales</taxon>
        <taxon>Piscirickettsiaceae</taxon>
        <taxon>Methylophaga</taxon>
    </lineage>
</organism>
<evidence type="ECO:0000259" key="2">
    <source>
        <dbReference type="PROSITE" id="PS50885"/>
    </source>
</evidence>
<dbReference type="GO" id="GO:0016020">
    <property type="term" value="C:membrane"/>
    <property type="evidence" value="ECO:0007669"/>
    <property type="project" value="InterPro"/>
</dbReference>
<dbReference type="Pfam" id="PF00497">
    <property type="entry name" value="SBP_bac_3"/>
    <property type="match status" value="1"/>
</dbReference>
<dbReference type="InterPro" id="IPR003660">
    <property type="entry name" value="HAMP_dom"/>
</dbReference>
<feature type="domain" description="HD-GYP" evidence="3">
    <location>
        <begin position="823"/>
        <end position="1037"/>
    </location>
</feature>
<dbReference type="Gene3D" id="6.10.340.10">
    <property type="match status" value="1"/>
</dbReference>
<gene>
    <name evidence="4" type="ORF">LP43_2384</name>
</gene>
<dbReference type="Gene3D" id="3.40.190.10">
    <property type="entry name" value="Periplasmic binding protein-like II"/>
    <property type="match status" value="2"/>
</dbReference>
<dbReference type="InterPro" id="IPR001638">
    <property type="entry name" value="Solute-binding_3/MltF_N"/>
</dbReference>
<dbReference type="EMBL" id="JRQD01000007">
    <property type="protein sequence ID" value="KGM05822.1"/>
    <property type="molecule type" value="Genomic_DNA"/>
</dbReference>
<name>A0A0A0BDR6_9GAMM</name>
<dbReference type="Gene3D" id="1.10.3210.10">
    <property type="entry name" value="Hypothetical protein af1432"/>
    <property type="match status" value="2"/>
</dbReference>
<evidence type="ECO:0000259" key="3">
    <source>
        <dbReference type="PROSITE" id="PS51832"/>
    </source>
</evidence>
<dbReference type="GO" id="GO:0008081">
    <property type="term" value="F:phosphoric diester hydrolase activity"/>
    <property type="evidence" value="ECO:0007669"/>
    <property type="project" value="UniProtKB-ARBA"/>
</dbReference>
<evidence type="ECO:0000313" key="4">
    <source>
        <dbReference type="EMBL" id="KGM05822.1"/>
    </source>
</evidence>
<dbReference type="SMART" id="SM00062">
    <property type="entry name" value="PBPb"/>
    <property type="match status" value="1"/>
</dbReference>
<dbReference type="PROSITE" id="PS50885">
    <property type="entry name" value="HAMP"/>
    <property type="match status" value="1"/>
</dbReference>
<proteinExistence type="predicted"/>
<reference evidence="4 5" key="1">
    <citation type="submission" date="2014-09" db="EMBL/GenBank/DDBJ databases">
        <authorList>
            <person name="Grob C."/>
            <person name="Taubert M."/>
            <person name="Howat A.M."/>
            <person name="Burns O.J."/>
            <person name="Dixon J.L."/>
            <person name="Chen Y."/>
            <person name="Murrell J.C."/>
        </authorList>
    </citation>
    <scope>NUCLEOTIDE SEQUENCE [LARGE SCALE GENOMIC DNA]</scope>
    <source>
        <strain evidence="4">L4</strain>
    </source>
</reference>
<dbReference type="PROSITE" id="PS51832">
    <property type="entry name" value="HD_GYP"/>
    <property type="match status" value="1"/>
</dbReference>
<dbReference type="GO" id="GO:0007165">
    <property type="term" value="P:signal transduction"/>
    <property type="evidence" value="ECO:0007669"/>
    <property type="project" value="InterPro"/>
</dbReference>
<dbReference type="SMART" id="SM00471">
    <property type="entry name" value="HDc"/>
    <property type="match status" value="1"/>
</dbReference>
<protein>
    <submittedName>
        <fullName evidence="4">ABC-type amino acid transport, periplasmic component/domain</fullName>
    </submittedName>
</protein>
<keyword evidence="1" id="KW-0472">Membrane</keyword>